<dbReference type="NCBIfam" id="TIGR01200">
    <property type="entry name" value="GLPGLI"/>
    <property type="match status" value="1"/>
</dbReference>
<dbReference type="Proteomes" id="UP001380186">
    <property type="component" value="Chromosome"/>
</dbReference>
<dbReference type="EMBL" id="AP029022">
    <property type="protein sequence ID" value="BEV06354.1"/>
    <property type="molecule type" value="Genomic_DNA"/>
</dbReference>
<dbReference type="InterPro" id="IPR005901">
    <property type="entry name" value="GLPGLI"/>
</dbReference>
<dbReference type="RefSeq" id="WP_338613615.1">
    <property type="nucleotide sequence ID" value="NZ_AP029022.1"/>
</dbReference>
<organism evidence="1 2">
    <name type="scientific">Chryseobacterium gambrini</name>
    <dbReference type="NCBI Taxonomy" id="373672"/>
    <lineage>
        <taxon>Bacteria</taxon>
        <taxon>Pseudomonadati</taxon>
        <taxon>Bacteroidota</taxon>
        <taxon>Flavobacteriia</taxon>
        <taxon>Flavobacteriales</taxon>
        <taxon>Weeksellaceae</taxon>
        <taxon>Chryseobacterium group</taxon>
        <taxon>Chryseobacterium</taxon>
    </lineage>
</organism>
<protein>
    <submittedName>
        <fullName evidence="1">GLPGLI family protein</fullName>
    </submittedName>
</protein>
<dbReference type="Pfam" id="PF09697">
    <property type="entry name" value="Porph_ging"/>
    <property type="match status" value="1"/>
</dbReference>
<name>A0ABM8KBE0_9FLAO</name>
<reference evidence="1 2" key="1">
    <citation type="journal article" date="2020" name="Microbes Environ.">
        <title>Synthetic bacterial community of duckweed: a simple and stable system to study plant-microbe interactions.</title>
        <authorList>
            <person name="Ishizawa H."/>
            <person name="Tada M."/>
            <person name="Kuroda M."/>
            <person name="Inoue D."/>
            <person name="Futamata H."/>
            <person name="Ike M."/>
        </authorList>
    </citation>
    <scope>NUCLEOTIDE SEQUENCE [LARGE SCALE GENOMIC DNA]</scope>
    <source>
        <strain evidence="1 2">DW100</strain>
    </source>
</reference>
<accession>A0ABM8KBE0</accession>
<proteinExistence type="predicted"/>
<evidence type="ECO:0000313" key="1">
    <source>
        <dbReference type="EMBL" id="BEV06354.1"/>
    </source>
</evidence>
<evidence type="ECO:0000313" key="2">
    <source>
        <dbReference type="Proteomes" id="UP001380186"/>
    </source>
</evidence>
<gene>
    <name evidence="1" type="ORF">CRDW_37280</name>
</gene>
<keyword evidence="2" id="KW-1185">Reference proteome</keyword>
<sequence>MKFYLLVFVVLSSILYSQSDSPKSEYEVIYRIRSFADTLTKKDPMEEDLSLLINGQKSLFRSTQKALSDSIAMSIGNKAVTNAVNGKVVVDMRGVPPVNFKSEVYLEDGKQTIYKELMKNKLSYLLEDPIAWKVQSETKTVESYLCKKATGKYKGRHYTAWFTESIPIPDGPYVFKGLPGLVLEVYDTNENVYFKMVSFRKTNKPMVLMKNVFATKYSSYYKAKQNMIENPAGMLSSQTGITLKPDQISRINGNSKLFNNHID</sequence>